<evidence type="ECO:0000313" key="3">
    <source>
        <dbReference type="Proteomes" id="UP001310022"/>
    </source>
</evidence>
<dbReference type="InterPro" id="IPR011044">
    <property type="entry name" value="Quino_amine_DH_bsu"/>
</dbReference>
<proteinExistence type="predicted"/>
<evidence type="ECO:0008006" key="4">
    <source>
        <dbReference type="Google" id="ProtNLM"/>
    </source>
</evidence>
<keyword evidence="1" id="KW-0732">Signal</keyword>
<name>A0AAN4VZC6_9BACT</name>
<accession>A0AAN4VZC6</accession>
<comment type="caution">
    <text evidence="2">The sequence shown here is derived from an EMBL/GenBank/DDBJ whole genome shotgun (WGS) entry which is preliminary data.</text>
</comment>
<dbReference type="AlphaFoldDB" id="A0AAN4VZC6"/>
<organism evidence="2 3">
    <name type="scientific">Persicobacter diffluens</name>
    <dbReference type="NCBI Taxonomy" id="981"/>
    <lineage>
        <taxon>Bacteria</taxon>
        <taxon>Pseudomonadati</taxon>
        <taxon>Bacteroidota</taxon>
        <taxon>Cytophagia</taxon>
        <taxon>Cytophagales</taxon>
        <taxon>Persicobacteraceae</taxon>
        <taxon>Persicobacter</taxon>
    </lineage>
</organism>
<reference evidence="2 3" key="1">
    <citation type="submission" date="2021-12" db="EMBL/GenBank/DDBJ databases">
        <title>Genome sequencing of bacteria with rrn-lacking chromosome and rrn-plasmid.</title>
        <authorList>
            <person name="Anda M."/>
            <person name="Iwasaki W."/>
        </authorList>
    </citation>
    <scope>NUCLEOTIDE SEQUENCE [LARGE SCALE GENOMIC DNA]</scope>
    <source>
        <strain evidence="2 3">NBRC 15940</strain>
    </source>
</reference>
<keyword evidence="3" id="KW-1185">Reference proteome</keyword>
<sequence length="427" mass="49404">MKQLFKLLFALLIIAGCSKADEPTDGTTPPEDNNPPLEDPSFLEFEGVKLAISYFHNTEIELRKPHDDRVDILYGRELGYKFKQETSKQVDYIVVYGQNHVETIFTGLDWHINHWHTYEPEISISTQVDNPTVPSWPGAFIAYRSKNSGNFFYTTNEDLIHKRPAREIKELGTVKESVNPIHIDNINMEDYFGIVDADNQIKIINAETEKILKTYDQFNEVYSAVRHAKVWNRSFGVFATDQGLLRVKIIADQDDPNYPVSEEIIPYPEDFGNTKFTEMLYRRESRAFPDPYLEHVWGIDRNGTIYKINPDPEENEEVFRKLYEGDAIESWYMDYERTLFYILTEDHLLTSHEVKSFGQIAKAQYKGGENAKIAASKKFVYVHAEGDAKIDRFDAEDLVQYSPIQSEEVIADFGVYGNVEEHPIDNH</sequence>
<dbReference type="EMBL" id="BQKE01000002">
    <property type="protein sequence ID" value="GJM62841.1"/>
    <property type="molecule type" value="Genomic_DNA"/>
</dbReference>
<dbReference type="Proteomes" id="UP001310022">
    <property type="component" value="Unassembled WGS sequence"/>
</dbReference>
<gene>
    <name evidence="2" type="ORF">PEDI_33930</name>
</gene>
<dbReference type="SUPFAM" id="SSF50969">
    <property type="entry name" value="YVTN repeat-like/Quinoprotein amine dehydrogenase"/>
    <property type="match status" value="1"/>
</dbReference>
<dbReference type="RefSeq" id="WP_338238074.1">
    <property type="nucleotide sequence ID" value="NZ_BQKE01000002.1"/>
</dbReference>
<feature type="chain" id="PRO_5042849802" description="Lipoprotein" evidence="1">
    <location>
        <begin position="21"/>
        <end position="427"/>
    </location>
</feature>
<evidence type="ECO:0000313" key="2">
    <source>
        <dbReference type="EMBL" id="GJM62841.1"/>
    </source>
</evidence>
<evidence type="ECO:0000256" key="1">
    <source>
        <dbReference type="SAM" id="SignalP"/>
    </source>
</evidence>
<feature type="signal peptide" evidence="1">
    <location>
        <begin position="1"/>
        <end position="20"/>
    </location>
</feature>
<dbReference type="PROSITE" id="PS51257">
    <property type="entry name" value="PROKAR_LIPOPROTEIN"/>
    <property type="match status" value="1"/>
</dbReference>
<protein>
    <recommendedName>
        <fullName evidence="4">Lipoprotein</fullName>
    </recommendedName>
</protein>